<protein>
    <submittedName>
        <fullName evidence="2">Uncharacterized protein</fullName>
    </submittedName>
</protein>
<organism evidence="2 3">
    <name type="scientific">Trichostrongylus colubriformis</name>
    <name type="common">Black scour worm</name>
    <dbReference type="NCBI Taxonomy" id="6319"/>
    <lineage>
        <taxon>Eukaryota</taxon>
        <taxon>Metazoa</taxon>
        <taxon>Ecdysozoa</taxon>
        <taxon>Nematoda</taxon>
        <taxon>Chromadorea</taxon>
        <taxon>Rhabditida</taxon>
        <taxon>Rhabditina</taxon>
        <taxon>Rhabditomorpha</taxon>
        <taxon>Strongyloidea</taxon>
        <taxon>Trichostrongylidae</taxon>
        <taxon>Trichostrongylus</taxon>
    </lineage>
</organism>
<name>A0AAN8ETR6_TRICO</name>
<keyword evidence="3" id="KW-1185">Reference proteome</keyword>
<feature type="region of interest" description="Disordered" evidence="1">
    <location>
        <begin position="32"/>
        <end position="102"/>
    </location>
</feature>
<feature type="compositionally biased region" description="Low complexity" evidence="1">
    <location>
        <begin position="73"/>
        <end position="88"/>
    </location>
</feature>
<comment type="caution">
    <text evidence="2">The sequence shown here is derived from an EMBL/GenBank/DDBJ whole genome shotgun (WGS) entry which is preliminary data.</text>
</comment>
<proteinExistence type="predicted"/>
<evidence type="ECO:0000313" key="2">
    <source>
        <dbReference type="EMBL" id="KAK5968001.1"/>
    </source>
</evidence>
<evidence type="ECO:0000313" key="3">
    <source>
        <dbReference type="Proteomes" id="UP001331761"/>
    </source>
</evidence>
<feature type="compositionally biased region" description="Polar residues" evidence="1">
    <location>
        <begin position="54"/>
        <end position="72"/>
    </location>
</feature>
<feature type="compositionally biased region" description="Polar residues" evidence="1">
    <location>
        <begin position="89"/>
        <end position="98"/>
    </location>
</feature>
<dbReference type="EMBL" id="WIXE01021833">
    <property type="protein sequence ID" value="KAK5968001.1"/>
    <property type="molecule type" value="Genomic_DNA"/>
</dbReference>
<gene>
    <name evidence="2" type="ORF">GCK32_017671</name>
</gene>
<reference evidence="2 3" key="1">
    <citation type="submission" date="2019-10" db="EMBL/GenBank/DDBJ databases">
        <title>Assembly and Annotation for the nematode Trichostrongylus colubriformis.</title>
        <authorList>
            <person name="Martin J."/>
        </authorList>
    </citation>
    <scope>NUCLEOTIDE SEQUENCE [LARGE SCALE GENOMIC DNA]</scope>
    <source>
        <strain evidence="2">G859</strain>
        <tissue evidence="2">Whole worm</tissue>
    </source>
</reference>
<evidence type="ECO:0000256" key="1">
    <source>
        <dbReference type="SAM" id="MobiDB-lite"/>
    </source>
</evidence>
<dbReference type="Proteomes" id="UP001331761">
    <property type="component" value="Unassembled WGS sequence"/>
</dbReference>
<accession>A0AAN8ETR6</accession>
<dbReference type="AlphaFoldDB" id="A0AAN8ETR6"/>
<sequence>MKYAAIFSITFFQFPQRPPRLLKLQQTQPLRAKTFSEGDDTTTAAGGETGGDTHTNQSESSVASTTGSEASDTPTAQTGASATAQSTTDGPGSTTSVEPDSFITEQPREIIFLPTLSEQIQHILNVQQYKGPKKFRKITKNFESLKKSLERTCNISVLTGAHKEGL</sequence>